<accession>A0A9D5JSX2</accession>
<proteinExistence type="predicted"/>
<reference evidence="1" key="1">
    <citation type="submission" date="2019-11" db="EMBL/GenBank/DDBJ databases">
        <title>Microbial mats filling the niche in hypersaline microbial mats.</title>
        <authorList>
            <person name="Wong H.L."/>
            <person name="Macleod F.I."/>
            <person name="White R.A. III"/>
            <person name="Burns B.P."/>
        </authorList>
    </citation>
    <scope>NUCLEOTIDE SEQUENCE</scope>
    <source>
        <strain evidence="1">Rbin_158</strain>
    </source>
</reference>
<gene>
    <name evidence="1" type="ORF">GF339_02960</name>
</gene>
<comment type="caution">
    <text evidence="1">The sequence shown here is derived from an EMBL/GenBank/DDBJ whole genome shotgun (WGS) entry which is preliminary data.</text>
</comment>
<dbReference type="InterPro" id="IPR029052">
    <property type="entry name" value="Metallo-depent_PP-like"/>
</dbReference>
<dbReference type="PANTHER" id="PTHR37523">
    <property type="entry name" value="METALLOPHOSPHOESTERASE"/>
    <property type="match status" value="1"/>
</dbReference>
<evidence type="ECO:0008006" key="3">
    <source>
        <dbReference type="Google" id="ProtNLM"/>
    </source>
</evidence>
<organism evidence="1 2">
    <name type="scientific">candidate division KSB3 bacterium</name>
    <dbReference type="NCBI Taxonomy" id="2044937"/>
    <lineage>
        <taxon>Bacteria</taxon>
        <taxon>candidate division KSB3</taxon>
    </lineage>
</organism>
<sequence>MPARPCFFVSDLHGALPLYRTLFTRIAQEQPYAVFLGGDLLPSGLLSLSSARRIYHDFLAEVLYKEFAHLQQTLGDRYPHVFLILGNDDGRFEEADIAALARHGVWHYAHNQQFSLDEFQVFGYSYIPPTPFLLKDWERYDVSRFVDPGCISPEEGYYTVEVPDEEKRWATIQDDLAALTENNPMERAIFLFHSPPYQTHLDRAALDGQMIDAVPLDVHVGSIAIQNFITHSQPYLTLHGHIHESPRLTGSWQERIGRTRCFSAAHDGEELALVRFDLSHPEQATRMLL</sequence>
<evidence type="ECO:0000313" key="1">
    <source>
        <dbReference type="EMBL" id="MBD3323515.1"/>
    </source>
</evidence>
<protein>
    <recommendedName>
        <fullName evidence="3">Calcineurin-like phosphoesterase domain-containing protein</fullName>
    </recommendedName>
</protein>
<dbReference type="PANTHER" id="PTHR37523:SF1">
    <property type="entry name" value="CALCINEURIN-LIKE PHOSPHOESTERASE DOMAIN-CONTAINING PROTEIN"/>
    <property type="match status" value="1"/>
</dbReference>
<dbReference type="Proteomes" id="UP000649604">
    <property type="component" value="Unassembled WGS sequence"/>
</dbReference>
<dbReference type="SUPFAM" id="SSF56300">
    <property type="entry name" value="Metallo-dependent phosphatases"/>
    <property type="match status" value="1"/>
</dbReference>
<dbReference type="Gene3D" id="3.60.21.10">
    <property type="match status" value="1"/>
</dbReference>
<evidence type="ECO:0000313" key="2">
    <source>
        <dbReference type="Proteomes" id="UP000649604"/>
    </source>
</evidence>
<name>A0A9D5JSX2_9BACT</name>
<dbReference type="EMBL" id="WJJP01000089">
    <property type="protein sequence ID" value="MBD3323515.1"/>
    <property type="molecule type" value="Genomic_DNA"/>
</dbReference>
<dbReference type="AlphaFoldDB" id="A0A9D5JSX2"/>